<organism evidence="2 3">
    <name type="scientific">Polarella glacialis</name>
    <name type="common">Dinoflagellate</name>
    <dbReference type="NCBI Taxonomy" id="89957"/>
    <lineage>
        <taxon>Eukaryota</taxon>
        <taxon>Sar</taxon>
        <taxon>Alveolata</taxon>
        <taxon>Dinophyceae</taxon>
        <taxon>Suessiales</taxon>
        <taxon>Suessiaceae</taxon>
        <taxon>Polarella</taxon>
    </lineage>
</organism>
<comment type="caution">
    <text evidence="2">The sequence shown here is derived from an EMBL/GenBank/DDBJ whole genome shotgun (WGS) entry which is preliminary data.</text>
</comment>
<dbReference type="InterPro" id="IPR011990">
    <property type="entry name" value="TPR-like_helical_dom_sf"/>
</dbReference>
<feature type="region of interest" description="Disordered" evidence="1">
    <location>
        <begin position="36"/>
        <end position="59"/>
    </location>
</feature>
<dbReference type="Gene3D" id="2.60.120.620">
    <property type="entry name" value="q2cbj1_9rhob like domain"/>
    <property type="match status" value="1"/>
</dbReference>
<sequence length="526" mass="56518">ASVLAKFSSEGGESPGGSGGPLEGWEQVLLQRLVTQELSGDTRSSRRQPRASPLSKRAPAVESLAACEKRLRAVVVSTWVAEDAAEAVAQAEELERGGDWAGAQVSYARSLSLGSPKPMDTATRLAWLLRVQGCSSEAEAVLRHALGLDPAGGDLDDDDMAVVAGPKAQLSAARRTALGRLVQLLIQDGREEQAMQLLRCGGWRYRLAPWVLRYPLPADAQPQGFDPNVPLRVFDGALPQPLLRHLADVLAPKSAFWREHGYNEVAGCGESGYFSYLHPLEGPPKSSMDLAARHVLELAKNHFPELAEATSAEWWAHCRPHACGHQMHFDSDNEGIGGALHPICSCVVYVDAPDGVGGPTLVTDQRLSDDSLATKGWLVYPKPGRLAIYDGSYLHGVVPGRGEPPASAAGAAQPRRITWMLAFWRQIKQRPFEEDGLAGSSRPLPDPAAAFETGTRRFTWHQKLALPLPGLLGDEAAAKLPLPSPVPMHMGVWVPVDEAGSNSSSSGSSKDTGAVPVPDYSECWQF</sequence>
<proteinExistence type="predicted"/>
<feature type="compositionally biased region" description="Low complexity" evidence="1">
    <location>
        <begin position="500"/>
        <end position="509"/>
    </location>
</feature>
<evidence type="ECO:0000256" key="1">
    <source>
        <dbReference type="SAM" id="MobiDB-lite"/>
    </source>
</evidence>
<protein>
    <submittedName>
        <fullName evidence="2">Uncharacterized protein</fullName>
    </submittedName>
</protein>
<dbReference type="AlphaFoldDB" id="A0A813DGB0"/>
<dbReference type="Proteomes" id="UP000654075">
    <property type="component" value="Unassembled WGS sequence"/>
</dbReference>
<name>A0A813DGB0_POLGL</name>
<feature type="region of interest" description="Disordered" evidence="1">
    <location>
        <begin position="1"/>
        <end position="23"/>
    </location>
</feature>
<feature type="region of interest" description="Disordered" evidence="1">
    <location>
        <begin position="497"/>
        <end position="526"/>
    </location>
</feature>
<feature type="compositionally biased region" description="Gly residues" evidence="1">
    <location>
        <begin position="13"/>
        <end position="22"/>
    </location>
</feature>
<reference evidence="2" key="1">
    <citation type="submission" date="2021-02" db="EMBL/GenBank/DDBJ databases">
        <authorList>
            <person name="Dougan E. K."/>
            <person name="Rhodes N."/>
            <person name="Thang M."/>
            <person name="Chan C."/>
        </authorList>
    </citation>
    <scope>NUCLEOTIDE SEQUENCE</scope>
</reference>
<evidence type="ECO:0000313" key="2">
    <source>
        <dbReference type="EMBL" id="CAE8587677.1"/>
    </source>
</evidence>
<dbReference type="Gene3D" id="1.25.40.10">
    <property type="entry name" value="Tetratricopeptide repeat domain"/>
    <property type="match status" value="1"/>
</dbReference>
<keyword evidence="3" id="KW-1185">Reference proteome</keyword>
<dbReference type="OrthoDB" id="64523at2759"/>
<dbReference type="EMBL" id="CAJNNV010002709">
    <property type="protein sequence ID" value="CAE8587677.1"/>
    <property type="molecule type" value="Genomic_DNA"/>
</dbReference>
<evidence type="ECO:0000313" key="3">
    <source>
        <dbReference type="Proteomes" id="UP000654075"/>
    </source>
</evidence>
<accession>A0A813DGB0</accession>
<feature type="non-terminal residue" evidence="2">
    <location>
        <position position="526"/>
    </location>
</feature>
<gene>
    <name evidence="2" type="ORF">PGLA1383_LOCUS6510</name>
</gene>
<dbReference type="OMA" id="EMWAHNR"/>